<dbReference type="AlphaFoldDB" id="A0E882"/>
<dbReference type="RefSeq" id="XP_001458896.1">
    <property type="nucleotide sequence ID" value="XM_001458859.1"/>
</dbReference>
<keyword evidence="1" id="KW-1133">Transmembrane helix</keyword>
<evidence type="ECO:0000313" key="2">
    <source>
        <dbReference type="EMBL" id="CAK91499.1"/>
    </source>
</evidence>
<evidence type="ECO:0000256" key="1">
    <source>
        <dbReference type="SAM" id="Phobius"/>
    </source>
</evidence>
<dbReference type="GeneID" id="5044681"/>
<dbReference type="Proteomes" id="UP000000600">
    <property type="component" value="Unassembled WGS sequence"/>
</dbReference>
<evidence type="ECO:0008006" key="4">
    <source>
        <dbReference type="Google" id="ProtNLM"/>
    </source>
</evidence>
<dbReference type="InParanoid" id="A0E882"/>
<keyword evidence="1" id="KW-0812">Transmembrane</keyword>
<reference evidence="2 3" key="1">
    <citation type="journal article" date="2006" name="Nature">
        <title>Global trends of whole-genome duplications revealed by the ciliate Paramecium tetraurelia.</title>
        <authorList>
            <consortium name="Genoscope"/>
            <person name="Aury J.-M."/>
            <person name="Jaillon O."/>
            <person name="Duret L."/>
            <person name="Noel B."/>
            <person name="Jubin C."/>
            <person name="Porcel B.M."/>
            <person name="Segurens B."/>
            <person name="Daubin V."/>
            <person name="Anthouard V."/>
            <person name="Aiach N."/>
            <person name="Arnaiz O."/>
            <person name="Billaut A."/>
            <person name="Beisson J."/>
            <person name="Blanc I."/>
            <person name="Bouhouche K."/>
            <person name="Camara F."/>
            <person name="Duharcourt S."/>
            <person name="Guigo R."/>
            <person name="Gogendeau D."/>
            <person name="Katinka M."/>
            <person name="Keller A.-M."/>
            <person name="Kissmehl R."/>
            <person name="Klotz C."/>
            <person name="Koll F."/>
            <person name="Le Moue A."/>
            <person name="Lepere C."/>
            <person name="Malinsky S."/>
            <person name="Nowacki M."/>
            <person name="Nowak J.K."/>
            <person name="Plattner H."/>
            <person name="Poulain J."/>
            <person name="Ruiz F."/>
            <person name="Serrano V."/>
            <person name="Zagulski M."/>
            <person name="Dessen P."/>
            <person name="Betermier M."/>
            <person name="Weissenbach J."/>
            <person name="Scarpelli C."/>
            <person name="Schachter V."/>
            <person name="Sperling L."/>
            <person name="Meyer E."/>
            <person name="Cohen J."/>
            <person name="Wincker P."/>
        </authorList>
    </citation>
    <scope>NUCLEOTIDE SEQUENCE [LARGE SCALE GENOMIC DNA]</scope>
    <source>
        <strain evidence="2 3">Stock d4-2</strain>
    </source>
</reference>
<keyword evidence="1" id="KW-0472">Membrane</keyword>
<dbReference type="HOGENOM" id="CLU_473691_0_0_1"/>
<protein>
    <recommendedName>
        <fullName evidence="4">Transmembrane protein</fullName>
    </recommendedName>
</protein>
<dbReference type="KEGG" id="ptm:GSPATT00024227001"/>
<evidence type="ECO:0000313" key="3">
    <source>
        <dbReference type="Proteomes" id="UP000000600"/>
    </source>
</evidence>
<proteinExistence type="predicted"/>
<dbReference type="EMBL" id="CT868663">
    <property type="protein sequence ID" value="CAK91499.1"/>
    <property type="molecule type" value="Genomic_DNA"/>
</dbReference>
<feature type="transmembrane region" description="Helical" evidence="1">
    <location>
        <begin position="396"/>
        <end position="419"/>
    </location>
</feature>
<feature type="transmembrane region" description="Helical" evidence="1">
    <location>
        <begin position="549"/>
        <end position="568"/>
    </location>
</feature>
<accession>A0E882</accession>
<sequence>MRLNLCLIERQSWLEIHFRGQLQQIQVYEIYFEIQLFDMHHDISFVIDLSSQIFIQIEYWKSFALLFLINKFYGHDSTFLFIDNQVPSDSENADLLDKMTEISILSLQNQVISVSQKSDFIRNSVEKVFKIFIKVNVKQGRGDPQGTPFEQQKIFSNFIRINTQHSAMQGFQKVYFILFQNILFFNIPCSFDLQIVLQALEKSMKINILLSLPWMFLIYSQSIDESCLRLLYMIIEIILQLRMESQIQNLYKGLNITRGLNQSFQVYLDTFYLGAANAPILISCLFGSSSQEEFLMNQCVSPSQEMALSPAINLCNSQVFPQLSFSRQGIGVGSYLCNLEYLPKLEYNLQICHSHNVICCHHLSNCQISLRLFFIIKLISVAFYNNSLHFSAISILWLYLIGLILNLSLVIILLFHISFRQIAQNCLNELTCFLFNIQLQEFTAFDLSILIRCCGILSVKLQFRVRSTIIIAWSDQLFQCTYTSFLYFLKIKMWSVYEQTCFPKITPMKCECIFSYISHIRNFNLKSIKVPTDYQQLGMNQLVQYLCDFIPEKLLIFLIFIFTMKIYIYKNQFYIR</sequence>
<name>A0E882_PARTE</name>
<keyword evidence="3" id="KW-1185">Reference proteome</keyword>
<organism evidence="2 3">
    <name type="scientific">Paramecium tetraurelia</name>
    <dbReference type="NCBI Taxonomy" id="5888"/>
    <lineage>
        <taxon>Eukaryota</taxon>
        <taxon>Sar</taxon>
        <taxon>Alveolata</taxon>
        <taxon>Ciliophora</taxon>
        <taxon>Intramacronucleata</taxon>
        <taxon>Oligohymenophorea</taxon>
        <taxon>Peniculida</taxon>
        <taxon>Parameciidae</taxon>
        <taxon>Paramecium</taxon>
    </lineage>
</organism>
<gene>
    <name evidence="2" type="ORF">GSPATT00024227001</name>
</gene>